<dbReference type="PANTHER" id="PTHR42648:SF11">
    <property type="entry name" value="TRANSPOSON TY4-P GAG-POL POLYPROTEIN"/>
    <property type="match status" value="1"/>
</dbReference>
<accession>A0A8H5CE87</accession>
<feature type="compositionally biased region" description="Low complexity" evidence="17">
    <location>
        <begin position="572"/>
        <end position="591"/>
    </location>
</feature>
<evidence type="ECO:0000256" key="3">
    <source>
        <dbReference type="ARBA" id="ARBA00022670"/>
    </source>
</evidence>
<dbReference type="GO" id="GO:0004519">
    <property type="term" value="F:endonuclease activity"/>
    <property type="evidence" value="ECO:0007669"/>
    <property type="project" value="UniProtKB-KW"/>
</dbReference>
<evidence type="ECO:0000256" key="9">
    <source>
        <dbReference type="ARBA" id="ARBA00022801"/>
    </source>
</evidence>
<evidence type="ECO:0000256" key="4">
    <source>
        <dbReference type="ARBA" id="ARBA00022695"/>
    </source>
</evidence>
<comment type="caution">
    <text evidence="19">The sequence shown here is derived from an EMBL/GenBank/DDBJ whole genome shotgun (WGS) entry which is preliminary data.</text>
</comment>
<keyword evidence="13" id="KW-0695">RNA-directed DNA polymerase</keyword>
<feature type="compositionally biased region" description="Gly residues" evidence="17">
    <location>
        <begin position="642"/>
        <end position="656"/>
    </location>
</feature>
<evidence type="ECO:0000256" key="2">
    <source>
        <dbReference type="ARBA" id="ARBA00022612"/>
    </source>
</evidence>
<dbReference type="GO" id="GO:0003887">
    <property type="term" value="F:DNA-directed DNA polymerase activity"/>
    <property type="evidence" value="ECO:0007669"/>
    <property type="project" value="UniProtKB-KW"/>
</dbReference>
<gene>
    <name evidence="19" type="ORF">D9611_009047</name>
</gene>
<keyword evidence="14" id="KW-0239">DNA-directed DNA polymerase</keyword>
<feature type="compositionally biased region" description="Pro residues" evidence="17">
    <location>
        <begin position="242"/>
        <end position="269"/>
    </location>
</feature>
<evidence type="ECO:0000256" key="11">
    <source>
        <dbReference type="ARBA" id="ARBA00022842"/>
    </source>
</evidence>
<keyword evidence="3" id="KW-0645">Protease</keyword>
<keyword evidence="12" id="KW-0229">DNA integration</keyword>
<name>A0A8H5CE87_9AGAR</name>
<dbReference type="GO" id="GO:0006508">
    <property type="term" value="P:proteolysis"/>
    <property type="evidence" value="ECO:0007669"/>
    <property type="project" value="UniProtKB-KW"/>
</dbReference>
<dbReference type="InterPro" id="IPR036397">
    <property type="entry name" value="RNaseH_sf"/>
</dbReference>
<dbReference type="PANTHER" id="PTHR42648">
    <property type="entry name" value="TRANSPOSASE, PUTATIVE-RELATED"/>
    <property type="match status" value="1"/>
</dbReference>
<keyword evidence="20" id="KW-1185">Reference proteome</keyword>
<dbReference type="Pfam" id="PF22936">
    <property type="entry name" value="Pol_BBD"/>
    <property type="match status" value="1"/>
</dbReference>
<dbReference type="InterPro" id="IPR012337">
    <property type="entry name" value="RNaseH-like_sf"/>
</dbReference>
<feature type="compositionally biased region" description="Low complexity" evidence="17">
    <location>
        <begin position="657"/>
        <end position="672"/>
    </location>
</feature>
<dbReference type="Gene3D" id="3.30.420.10">
    <property type="entry name" value="Ribonuclease H-like superfamily/Ribonuclease H"/>
    <property type="match status" value="1"/>
</dbReference>
<feature type="compositionally biased region" description="Basic residues" evidence="17">
    <location>
        <begin position="46"/>
        <end position="56"/>
    </location>
</feature>
<dbReference type="InterPro" id="IPR039537">
    <property type="entry name" value="Retrotran_Ty1/copia-like"/>
</dbReference>
<keyword evidence="11" id="KW-0460">Magnesium</keyword>
<keyword evidence="8" id="KW-0255">Endonuclease</keyword>
<keyword evidence="16" id="KW-0233">DNA recombination</keyword>
<dbReference type="GO" id="GO:0006310">
    <property type="term" value="P:DNA recombination"/>
    <property type="evidence" value="ECO:0007669"/>
    <property type="project" value="UniProtKB-KW"/>
</dbReference>
<feature type="compositionally biased region" description="Polar residues" evidence="17">
    <location>
        <begin position="1"/>
        <end position="12"/>
    </location>
</feature>
<dbReference type="EMBL" id="JAACJK010000006">
    <property type="protein sequence ID" value="KAF5339873.1"/>
    <property type="molecule type" value="Genomic_DNA"/>
</dbReference>
<dbReference type="InterPro" id="IPR054722">
    <property type="entry name" value="PolX-like_BBD"/>
</dbReference>
<feature type="domain" description="Retrovirus-related Pol polyprotein from transposon TNT 1-94-like beta-barrel" evidence="18">
    <location>
        <begin position="724"/>
        <end position="810"/>
    </location>
</feature>
<dbReference type="SUPFAM" id="SSF53098">
    <property type="entry name" value="Ribonuclease H-like"/>
    <property type="match status" value="1"/>
</dbReference>
<dbReference type="AlphaFoldDB" id="A0A8H5CE87"/>
<evidence type="ECO:0000256" key="5">
    <source>
        <dbReference type="ARBA" id="ARBA00022722"/>
    </source>
</evidence>
<organism evidence="19 20">
    <name type="scientific">Ephemerocybe angulata</name>
    <dbReference type="NCBI Taxonomy" id="980116"/>
    <lineage>
        <taxon>Eukaryota</taxon>
        <taxon>Fungi</taxon>
        <taxon>Dikarya</taxon>
        <taxon>Basidiomycota</taxon>
        <taxon>Agaricomycotina</taxon>
        <taxon>Agaricomycetes</taxon>
        <taxon>Agaricomycetidae</taxon>
        <taxon>Agaricales</taxon>
        <taxon>Agaricineae</taxon>
        <taxon>Psathyrellaceae</taxon>
        <taxon>Ephemerocybe</taxon>
    </lineage>
</organism>
<feature type="compositionally biased region" description="Basic and acidic residues" evidence="17">
    <location>
        <begin position="624"/>
        <end position="637"/>
    </location>
</feature>
<feature type="compositionally biased region" description="Polar residues" evidence="17">
    <location>
        <begin position="208"/>
        <end position="233"/>
    </location>
</feature>
<protein>
    <recommendedName>
        <fullName evidence="18">Retrovirus-related Pol polyprotein from transposon TNT 1-94-like beta-barrel domain-containing protein</fullName>
    </recommendedName>
</protein>
<evidence type="ECO:0000256" key="1">
    <source>
        <dbReference type="ARBA" id="ARBA00002180"/>
    </source>
</evidence>
<feature type="compositionally biased region" description="Basic and acidic residues" evidence="17">
    <location>
        <begin position="106"/>
        <end position="117"/>
    </location>
</feature>
<dbReference type="GO" id="GO:0015074">
    <property type="term" value="P:DNA integration"/>
    <property type="evidence" value="ECO:0007669"/>
    <property type="project" value="UniProtKB-KW"/>
</dbReference>
<evidence type="ECO:0000256" key="8">
    <source>
        <dbReference type="ARBA" id="ARBA00022759"/>
    </source>
</evidence>
<feature type="region of interest" description="Disordered" evidence="17">
    <location>
        <begin position="569"/>
        <end position="597"/>
    </location>
</feature>
<evidence type="ECO:0000256" key="10">
    <source>
        <dbReference type="ARBA" id="ARBA00022840"/>
    </source>
</evidence>
<evidence type="ECO:0000256" key="17">
    <source>
        <dbReference type="SAM" id="MobiDB-lite"/>
    </source>
</evidence>
<keyword evidence="7" id="KW-0547">Nucleotide-binding</keyword>
<evidence type="ECO:0000256" key="6">
    <source>
        <dbReference type="ARBA" id="ARBA00022723"/>
    </source>
</evidence>
<dbReference type="GO" id="GO:0008233">
    <property type="term" value="F:peptidase activity"/>
    <property type="evidence" value="ECO:0007669"/>
    <property type="project" value="UniProtKB-KW"/>
</dbReference>
<comment type="function">
    <text evidence="1">The aspartyl protease (PR) mediates the proteolytic cleavages of the Gag and Gag-Pol polyproteins after assembly of the VLP.</text>
</comment>
<evidence type="ECO:0000256" key="12">
    <source>
        <dbReference type="ARBA" id="ARBA00022908"/>
    </source>
</evidence>
<feature type="region of interest" description="Disordered" evidence="17">
    <location>
        <begin position="624"/>
        <end position="683"/>
    </location>
</feature>
<keyword evidence="5" id="KW-0540">Nuclease</keyword>
<keyword evidence="14" id="KW-0808">Transferase</keyword>
<evidence type="ECO:0000256" key="14">
    <source>
        <dbReference type="ARBA" id="ARBA00022932"/>
    </source>
</evidence>
<dbReference type="GO" id="GO:0046872">
    <property type="term" value="F:metal ion binding"/>
    <property type="evidence" value="ECO:0007669"/>
    <property type="project" value="UniProtKB-KW"/>
</dbReference>
<keyword evidence="10" id="KW-0067">ATP-binding</keyword>
<keyword evidence="6" id="KW-0479">Metal-binding</keyword>
<sequence length="1052" mass="114027">MRSSGRNSSNPWVLQRPVEEGDDDDSSSSRSHSPGHEGRPWTNVTRRPRGRVHQRSHVTFEPSTSTPRSAIFPHSPHPAPSSLFENPFRSLEVEEDDSFYASEDEAPAHGEQVRLEDVPAQEEAGQQSDDGLDVKLEELEAGHVQGEVMGGQEGASRGVHEEESQGSLAMMHEGLALPSHQKQSPLPSQWGLPPPQYFQGGWRGVYNQPNVHSPHHQTSAYGMWSQPQQSSTGAPYGGVPSQPQPPTHRQPAPPWQPAPRQRPPLPQPPQQYAQFQGYQPQVQQQFGFAPANNPYAPMYPAPAPGFAPQYPGYPGGYPAPPGPGGYGQQLPVGYPIHAQRKQPSTDKAEALKGSANYAVWSAWALELVTSLGLLSHVSRSGDPFLRVTQQPSYPPPAANAATNPVGAWTYEEWWLDDDLVHYVVTSRLEPSIATSVPRVVTMANGAQAKATSRDVWNYLYRTYGAGQITTTLSAWSKATSKTFTTERLHEVEAYILEFRRAYDAMVVAGQSVSYESVHVTLADALPDVGGIASLVREFRASADAQTADHPHVALEKVQLEVSNYLAKHPRSIRSNNSNNNNNRKTSSNQSSGGARNRPWCETCNNSGHWTRLCFQRGGAMEGKKEEALKLSSEEAKKARAGRQGGQGGGSSGGGSRQGVAAAGVGATSGEAGDAPPTDGPGRDVNLAGVLVDTQRNVNEFECYVETAMLVDKEKAKLFPPGCEYLLDSGCTSHLINDRNAFWDFEDVPTHSMTTANCGSLPTRGRGTIKLSLAGAASDGSDLVLVMKRALYSPDAPCSLVSVGTLQEKGVGIEYLPAPVDETYIRFGSLTPWEGLSVKASRLGKLSFIPATIKYPPRAADETTLDEPSVVAAATSDDATVADELRALRDLSMDETALTAASAKTPTPHRWHERLGHLGRDRTKQFLTGTYATGITYSGPFEDKICPPCVVGKGARAPIPNPGNRATKPLERLHIDICGPHEVMSLSASRRGRFKYWLVILDDYTNYGFVALLPDRSSTGVLAAFTKATARWELLTGEKVKCVRMDGAKESRV</sequence>
<evidence type="ECO:0000313" key="19">
    <source>
        <dbReference type="EMBL" id="KAF5339873.1"/>
    </source>
</evidence>
<keyword evidence="9" id="KW-0378">Hydrolase</keyword>
<evidence type="ECO:0000259" key="18">
    <source>
        <dbReference type="Pfam" id="PF22936"/>
    </source>
</evidence>
<dbReference type="GO" id="GO:0005524">
    <property type="term" value="F:ATP binding"/>
    <property type="evidence" value="ECO:0007669"/>
    <property type="project" value="UniProtKB-KW"/>
</dbReference>
<dbReference type="Proteomes" id="UP000541558">
    <property type="component" value="Unassembled WGS sequence"/>
</dbReference>
<feature type="region of interest" description="Disordered" evidence="17">
    <location>
        <begin position="1"/>
        <end position="166"/>
    </location>
</feature>
<feature type="compositionally biased region" description="Basic and acidic residues" evidence="17">
    <location>
        <begin position="132"/>
        <end position="141"/>
    </location>
</feature>
<feature type="compositionally biased region" description="Acidic residues" evidence="17">
    <location>
        <begin position="93"/>
        <end position="105"/>
    </location>
</feature>
<evidence type="ECO:0000256" key="16">
    <source>
        <dbReference type="ARBA" id="ARBA00023172"/>
    </source>
</evidence>
<reference evidence="19 20" key="1">
    <citation type="journal article" date="2020" name="ISME J.">
        <title>Uncovering the hidden diversity of litter-decomposition mechanisms in mushroom-forming fungi.</title>
        <authorList>
            <person name="Floudas D."/>
            <person name="Bentzer J."/>
            <person name="Ahren D."/>
            <person name="Johansson T."/>
            <person name="Persson P."/>
            <person name="Tunlid A."/>
        </authorList>
    </citation>
    <scope>NUCLEOTIDE SEQUENCE [LARGE SCALE GENOMIC DNA]</scope>
    <source>
        <strain evidence="19 20">CBS 175.51</strain>
    </source>
</reference>
<dbReference type="GO" id="GO:0003676">
    <property type="term" value="F:nucleic acid binding"/>
    <property type="evidence" value="ECO:0007669"/>
    <property type="project" value="InterPro"/>
</dbReference>
<evidence type="ECO:0000256" key="13">
    <source>
        <dbReference type="ARBA" id="ARBA00022918"/>
    </source>
</evidence>
<dbReference type="GO" id="GO:0003964">
    <property type="term" value="F:RNA-directed DNA polymerase activity"/>
    <property type="evidence" value="ECO:0007669"/>
    <property type="project" value="UniProtKB-KW"/>
</dbReference>
<proteinExistence type="predicted"/>
<keyword evidence="15" id="KW-0917">Virion maturation</keyword>
<evidence type="ECO:0000256" key="15">
    <source>
        <dbReference type="ARBA" id="ARBA00023113"/>
    </source>
</evidence>
<keyword evidence="4" id="KW-0548">Nucleotidyltransferase</keyword>
<evidence type="ECO:0000256" key="7">
    <source>
        <dbReference type="ARBA" id="ARBA00022741"/>
    </source>
</evidence>
<dbReference type="OrthoDB" id="3096740at2759"/>
<keyword evidence="2" id="KW-1188">Viral release from host cell</keyword>
<feature type="region of interest" description="Disordered" evidence="17">
    <location>
        <begin position="208"/>
        <end position="272"/>
    </location>
</feature>
<evidence type="ECO:0000313" key="20">
    <source>
        <dbReference type="Proteomes" id="UP000541558"/>
    </source>
</evidence>